<reference evidence="3" key="1">
    <citation type="journal article" date="2020" name="Stud. Mycol.">
        <title>101 Dothideomycetes genomes: a test case for predicting lifestyles and emergence of pathogens.</title>
        <authorList>
            <person name="Haridas S."/>
            <person name="Albert R."/>
            <person name="Binder M."/>
            <person name="Bloem J."/>
            <person name="Labutti K."/>
            <person name="Salamov A."/>
            <person name="Andreopoulos B."/>
            <person name="Baker S."/>
            <person name="Barry K."/>
            <person name="Bills G."/>
            <person name="Bluhm B."/>
            <person name="Cannon C."/>
            <person name="Castanera R."/>
            <person name="Culley D."/>
            <person name="Daum C."/>
            <person name="Ezra D."/>
            <person name="Gonzalez J."/>
            <person name="Henrissat B."/>
            <person name="Kuo A."/>
            <person name="Liang C."/>
            <person name="Lipzen A."/>
            <person name="Lutzoni F."/>
            <person name="Magnuson J."/>
            <person name="Mondo S."/>
            <person name="Nolan M."/>
            <person name="Ohm R."/>
            <person name="Pangilinan J."/>
            <person name="Park H.-J."/>
            <person name="Ramirez L."/>
            <person name="Alfaro M."/>
            <person name="Sun H."/>
            <person name="Tritt A."/>
            <person name="Yoshinaga Y."/>
            <person name="Zwiers L.-H."/>
            <person name="Turgeon B."/>
            <person name="Goodwin S."/>
            <person name="Spatafora J."/>
            <person name="Crous P."/>
            <person name="Grigoriev I."/>
        </authorList>
    </citation>
    <scope>NUCLEOTIDE SEQUENCE</scope>
    <source>
        <strain evidence="3">CBS 627.86</strain>
    </source>
</reference>
<name>A0A6A5YRK5_9PLEO</name>
<evidence type="ECO:0000313" key="4">
    <source>
        <dbReference type="Proteomes" id="UP000799770"/>
    </source>
</evidence>
<dbReference type="AlphaFoldDB" id="A0A6A5YRK5"/>
<evidence type="ECO:0000256" key="2">
    <source>
        <dbReference type="SAM" id="Phobius"/>
    </source>
</evidence>
<dbReference type="PANTHER" id="PTHR35394">
    <property type="entry name" value="DUF3176 DOMAIN-CONTAINING PROTEIN"/>
    <property type="match status" value="1"/>
</dbReference>
<dbReference type="OrthoDB" id="5376804at2759"/>
<feature type="transmembrane region" description="Helical" evidence="2">
    <location>
        <begin position="111"/>
        <end position="136"/>
    </location>
</feature>
<feature type="region of interest" description="Disordered" evidence="1">
    <location>
        <begin position="1"/>
        <end position="37"/>
    </location>
</feature>
<feature type="compositionally biased region" description="Basic and acidic residues" evidence="1">
    <location>
        <begin position="1"/>
        <end position="10"/>
    </location>
</feature>
<feature type="transmembrane region" description="Helical" evidence="2">
    <location>
        <begin position="532"/>
        <end position="555"/>
    </location>
</feature>
<dbReference type="Pfam" id="PF11374">
    <property type="entry name" value="DUF3176"/>
    <property type="match status" value="1"/>
</dbReference>
<evidence type="ECO:0000256" key="1">
    <source>
        <dbReference type="SAM" id="MobiDB-lite"/>
    </source>
</evidence>
<sequence>MLFRQEKRTPSSEILSTGATHDGRDEGYSSSGPKGTYQPIGLRHSKEWSASAILAPKRFAKSYIVPWWWEVLGASFSIAFLSSIFAILLVVDNKSINSWHFRIEPNALVSVFATGAKATLILIVAECIGQLKWIYFMESKRRVRRMKTFDEASRGPAGAFVFLLSLKGKPVLATVGAGVTILALLLEPFSQQVLSFSSRQTNIRVGGLESLLPTTHIFDQFFYARQNASASNTTFSISLQGAIVGSMFNLERTPSYTCGGPECIWRDVTTLGICATCEDATATTNRSCRSMRENIWTYIAPEQAAVKEDNLTVDSCDFTPPGLDEPLAARYIDMTQYTPFYTPPFLVNVNSTFQRALSAWPQPFFGTFAAIQLPSNFTLPMPSPLVTKCTLTWCAKTFESISVINGSYSTTGVDSVPFSNDSQELPEEPGSPSSDYHGFVVDSKAYPNFKGNRTFVIDQYSYYDFPTQLEDLIQYDKQPEWLSRIFSEHTNYSMMMHNLSDALSETIRTLSPNRTFLEGDTYGFEAYIEVRWPWMILPSLLVIAGNVLLVSTMVVSKRHAAPLWRNSALPLLLHGFSGLDPDKVDRKTMVTQRELEMEAQNIRVTLKT</sequence>
<proteinExistence type="predicted"/>
<accession>A0A6A5YRK5</accession>
<dbReference type="EMBL" id="ML977340">
    <property type="protein sequence ID" value="KAF2109829.1"/>
    <property type="molecule type" value="Genomic_DNA"/>
</dbReference>
<dbReference type="PANTHER" id="PTHR35394:SF5">
    <property type="entry name" value="DUF3176 DOMAIN-CONTAINING PROTEIN"/>
    <property type="match status" value="1"/>
</dbReference>
<evidence type="ECO:0000313" key="3">
    <source>
        <dbReference type="EMBL" id="KAF2109829.1"/>
    </source>
</evidence>
<gene>
    <name evidence="3" type="ORF">BDV96DRAFT_584642</name>
</gene>
<dbReference type="InterPro" id="IPR021514">
    <property type="entry name" value="DUF3176"/>
</dbReference>
<keyword evidence="4" id="KW-1185">Reference proteome</keyword>
<organism evidence="3 4">
    <name type="scientific">Lophiotrema nucula</name>
    <dbReference type="NCBI Taxonomy" id="690887"/>
    <lineage>
        <taxon>Eukaryota</taxon>
        <taxon>Fungi</taxon>
        <taxon>Dikarya</taxon>
        <taxon>Ascomycota</taxon>
        <taxon>Pezizomycotina</taxon>
        <taxon>Dothideomycetes</taxon>
        <taxon>Pleosporomycetidae</taxon>
        <taxon>Pleosporales</taxon>
        <taxon>Lophiotremataceae</taxon>
        <taxon>Lophiotrema</taxon>
    </lineage>
</organism>
<dbReference type="Proteomes" id="UP000799770">
    <property type="component" value="Unassembled WGS sequence"/>
</dbReference>
<keyword evidence="2" id="KW-1133">Transmembrane helix</keyword>
<feature type="transmembrane region" description="Helical" evidence="2">
    <location>
        <begin position="157"/>
        <end position="186"/>
    </location>
</feature>
<protein>
    <submittedName>
        <fullName evidence="3">Uncharacterized protein</fullName>
    </submittedName>
</protein>
<feature type="transmembrane region" description="Helical" evidence="2">
    <location>
        <begin position="67"/>
        <end position="91"/>
    </location>
</feature>
<keyword evidence="2" id="KW-0472">Membrane</keyword>
<keyword evidence="2" id="KW-0812">Transmembrane</keyword>